<evidence type="ECO:0000256" key="4">
    <source>
        <dbReference type="ARBA" id="ARBA00023136"/>
    </source>
</evidence>
<comment type="subcellular location">
    <subcellularLocation>
        <location evidence="1">Membrane</location>
        <topology evidence="1">Multi-pass membrane protein</topology>
    </subcellularLocation>
</comment>
<accession>A0ABT9YKP0</accession>
<keyword evidence="4 5" id="KW-0472">Membrane</keyword>
<gene>
    <name evidence="7" type="ORF">J2S05_002400</name>
</gene>
<dbReference type="Proteomes" id="UP001225034">
    <property type="component" value="Unassembled WGS sequence"/>
</dbReference>
<keyword evidence="2 5" id="KW-0812">Transmembrane</keyword>
<dbReference type="RefSeq" id="WP_306983026.1">
    <property type="nucleotide sequence ID" value="NZ_JAUSUA010000003.1"/>
</dbReference>
<keyword evidence="3 5" id="KW-1133">Transmembrane helix</keyword>
<feature type="transmembrane region" description="Helical" evidence="5">
    <location>
        <begin position="61"/>
        <end position="84"/>
    </location>
</feature>
<dbReference type="Pfam" id="PF04893">
    <property type="entry name" value="Yip1"/>
    <property type="match status" value="1"/>
</dbReference>
<feature type="transmembrane region" description="Helical" evidence="5">
    <location>
        <begin position="105"/>
        <end position="126"/>
    </location>
</feature>
<evidence type="ECO:0000259" key="6">
    <source>
        <dbReference type="Pfam" id="PF04893"/>
    </source>
</evidence>
<comment type="caution">
    <text evidence="7">The sequence shown here is derived from an EMBL/GenBank/DDBJ whole genome shotgun (WGS) entry which is preliminary data.</text>
</comment>
<feature type="transmembrane region" description="Helical" evidence="5">
    <location>
        <begin position="38"/>
        <end position="55"/>
    </location>
</feature>
<proteinExistence type="predicted"/>
<name>A0ABT9YKP0_9BACI</name>
<evidence type="ECO:0000313" key="8">
    <source>
        <dbReference type="Proteomes" id="UP001225034"/>
    </source>
</evidence>
<evidence type="ECO:0000256" key="2">
    <source>
        <dbReference type="ARBA" id="ARBA00022692"/>
    </source>
</evidence>
<evidence type="ECO:0000256" key="5">
    <source>
        <dbReference type="SAM" id="Phobius"/>
    </source>
</evidence>
<feature type="transmembrane region" description="Helical" evidence="5">
    <location>
        <begin position="193"/>
        <end position="220"/>
    </location>
</feature>
<evidence type="ECO:0000256" key="3">
    <source>
        <dbReference type="ARBA" id="ARBA00022989"/>
    </source>
</evidence>
<keyword evidence="8" id="KW-1185">Reference proteome</keyword>
<dbReference type="InterPro" id="IPR006977">
    <property type="entry name" value="Yip1_dom"/>
</dbReference>
<organism evidence="7 8">
    <name type="scientific">Alkalicoccobacillus murimartini</name>
    <dbReference type="NCBI Taxonomy" id="171685"/>
    <lineage>
        <taxon>Bacteria</taxon>
        <taxon>Bacillati</taxon>
        <taxon>Bacillota</taxon>
        <taxon>Bacilli</taxon>
        <taxon>Bacillales</taxon>
        <taxon>Bacillaceae</taxon>
        <taxon>Alkalicoccobacillus</taxon>
    </lineage>
</organism>
<evidence type="ECO:0000256" key="1">
    <source>
        <dbReference type="ARBA" id="ARBA00004141"/>
    </source>
</evidence>
<evidence type="ECO:0000313" key="7">
    <source>
        <dbReference type="EMBL" id="MDQ0207599.1"/>
    </source>
</evidence>
<dbReference type="EMBL" id="JAUSUA010000003">
    <property type="protein sequence ID" value="MDQ0207599.1"/>
    <property type="molecule type" value="Genomic_DNA"/>
</dbReference>
<sequence length="221" mass="24305">MENEQHNQEKLNPWLHIWFKPRAVIRQELDKPNREKNFILIAIIIGILSIFTGYTTEGTEVNIGFIALIAILVGPPFGLIILYFSSWLTSVVGRWLGGTGKAADLRVSTVRGSLVTSIATILLSFVDMLMRGEDYFKAISLQGEPGEINASEIAASSTNPILTLLMIIVIIWTMIISLKSIGEAHGFSAWKALLTGLIIAAMIIIPIVLLVFLFIGIAMLI</sequence>
<reference evidence="7 8" key="1">
    <citation type="submission" date="2023-07" db="EMBL/GenBank/DDBJ databases">
        <title>Genomic Encyclopedia of Type Strains, Phase IV (KMG-IV): sequencing the most valuable type-strain genomes for metagenomic binning, comparative biology and taxonomic classification.</title>
        <authorList>
            <person name="Goeker M."/>
        </authorList>
    </citation>
    <scope>NUCLEOTIDE SEQUENCE [LARGE SCALE GENOMIC DNA]</scope>
    <source>
        <strain evidence="7 8">DSM 19154</strain>
    </source>
</reference>
<protein>
    <recommendedName>
        <fullName evidence="6">Yip1 domain-containing protein</fullName>
    </recommendedName>
</protein>
<feature type="domain" description="Yip1" evidence="6">
    <location>
        <begin position="16"/>
        <end position="209"/>
    </location>
</feature>
<feature type="transmembrane region" description="Helical" evidence="5">
    <location>
        <begin position="161"/>
        <end position="181"/>
    </location>
</feature>